<gene>
    <name evidence="3" type="ORF">IFDJLNFL_3828</name>
    <name evidence="4" type="ORF">MTDSW087_01965</name>
</gene>
<evidence type="ECO:0000256" key="2">
    <source>
        <dbReference type="SAM" id="SignalP"/>
    </source>
</evidence>
<organism evidence="4 5">
    <name type="scientific">Methylobacterium dankookense</name>
    <dbReference type="NCBI Taxonomy" id="560405"/>
    <lineage>
        <taxon>Bacteria</taxon>
        <taxon>Pseudomonadati</taxon>
        <taxon>Pseudomonadota</taxon>
        <taxon>Alphaproteobacteria</taxon>
        <taxon>Hyphomicrobiales</taxon>
        <taxon>Methylobacteriaceae</taxon>
        <taxon>Methylobacterium</taxon>
    </lineage>
</organism>
<feature type="chain" id="PRO_5022034844" evidence="2">
    <location>
        <begin position="22"/>
        <end position="94"/>
    </location>
</feature>
<keyword evidence="6" id="KW-1185">Reference proteome</keyword>
<name>A0A564FWY2_9HYPH</name>
<dbReference type="Proteomes" id="UP000401717">
    <property type="component" value="Unassembled WGS sequence"/>
</dbReference>
<reference evidence="3" key="2">
    <citation type="journal article" date="2021" name="Front. Microbiol.">
        <title>Comprehensive Comparative Genomics and Phenotyping of Methylobacterium Species.</title>
        <authorList>
            <person name="Alessa O."/>
            <person name="Ogura Y."/>
            <person name="Fujitani Y."/>
            <person name="Takami H."/>
            <person name="Hayashi T."/>
            <person name="Sahin N."/>
            <person name="Tani A."/>
        </authorList>
    </citation>
    <scope>NUCLEOTIDE SEQUENCE</scope>
    <source>
        <strain evidence="3">DSM 22415</strain>
    </source>
</reference>
<feature type="compositionally biased region" description="Low complexity" evidence="1">
    <location>
        <begin position="43"/>
        <end position="73"/>
    </location>
</feature>
<reference evidence="4 5" key="1">
    <citation type="submission" date="2019-06" db="EMBL/GenBank/DDBJ databases">
        <authorList>
            <person name="Rodrigo-Torres L."/>
            <person name="Arahal R. D."/>
            <person name="Lucena T."/>
        </authorList>
    </citation>
    <scope>NUCLEOTIDE SEQUENCE [LARGE SCALE GENOMIC DNA]</scope>
    <source>
        <strain evidence="4 5">SW08-7</strain>
    </source>
</reference>
<feature type="region of interest" description="Disordered" evidence="1">
    <location>
        <begin position="19"/>
        <end position="94"/>
    </location>
</feature>
<feature type="signal peptide" evidence="2">
    <location>
        <begin position="1"/>
        <end position="21"/>
    </location>
</feature>
<protein>
    <submittedName>
        <fullName evidence="4">Uncharacterized protein</fullName>
    </submittedName>
</protein>
<keyword evidence="2" id="KW-0732">Signal</keyword>
<evidence type="ECO:0000313" key="5">
    <source>
        <dbReference type="Proteomes" id="UP000401717"/>
    </source>
</evidence>
<proteinExistence type="predicted"/>
<evidence type="ECO:0000313" key="4">
    <source>
        <dbReference type="EMBL" id="VUF12276.1"/>
    </source>
</evidence>
<evidence type="ECO:0000256" key="1">
    <source>
        <dbReference type="SAM" id="MobiDB-lite"/>
    </source>
</evidence>
<reference evidence="3" key="3">
    <citation type="submission" date="2021-08" db="EMBL/GenBank/DDBJ databases">
        <authorList>
            <person name="Tani A."/>
            <person name="Ola A."/>
            <person name="Ogura Y."/>
            <person name="Katsura K."/>
            <person name="Hayashi T."/>
        </authorList>
    </citation>
    <scope>NUCLEOTIDE SEQUENCE</scope>
    <source>
        <strain evidence="3">DSM 22415</strain>
    </source>
</reference>
<dbReference type="RefSeq" id="WP_144763252.1">
    <property type="nucleotide sequence ID" value="NZ_BPQI01000125.1"/>
</dbReference>
<dbReference type="AlphaFoldDB" id="A0A564FWY2"/>
<evidence type="ECO:0000313" key="3">
    <source>
        <dbReference type="EMBL" id="GJD57915.1"/>
    </source>
</evidence>
<dbReference type="Proteomes" id="UP001055303">
    <property type="component" value="Unassembled WGS sequence"/>
</dbReference>
<dbReference type="EMBL" id="BPQI01000125">
    <property type="protein sequence ID" value="GJD57915.1"/>
    <property type="molecule type" value="Genomic_DNA"/>
</dbReference>
<accession>A0A564FWY2</accession>
<dbReference type="EMBL" id="CABFVH010000009">
    <property type="protein sequence ID" value="VUF12276.1"/>
    <property type="molecule type" value="Genomic_DNA"/>
</dbReference>
<sequence length="94" mass="8378">MMRSVALAACLVLPLTGAALAQGGGPVNPGSGPSAGGTVATDTPASRGPATTAPGAGAATAPGATTGTVAPGARGNGAGPSAGGTVDKNTPASR</sequence>
<evidence type="ECO:0000313" key="6">
    <source>
        <dbReference type="Proteomes" id="UP001055303"/>
    </source>
</evidence>